<organism evidence="2 3">
    <name type="scientific">Vanilla planifolia</name>
    <name type="common">Vanilla</name>
    <dbReference type="NCBI Taxonomy" id="51239"/>
    <lineage>
        <taxon>Eukaryota</taxon>
        <taxon>Viridiplantae</taxon>
        <taxon>Streptophyta</taxon>
        <taxon>Embryophyta</taxon>
        <taxon>Tracheophyta</taxon>
        <taxon>Spermatophyta</taxon>
        <taxon>Magnoliopsida</taxon>
        <taxon>Liliopsida</taxon>
        <taxon>Asparagales</taxon>
        <taxon>Orchidaceae</taxon>
        <taxon>Vanilloideae</taxon>
        <taxon>Vanilleae</taxon>
        <taxon>Vanilla</taxon>
    </lineage>
</organism>
<keyword evidence="1" id="KW-0732">Signal</keyword>
<keyword evidence="3" id="KW-1185">Reference proteome</keyword>
<comment type="caution">
    <text evidence="2">The sequence shown here is derived from an EMBL/GenBank/DDBJ whole genome shotgun (WGS) entry which is preliminary data.</text>
</comment>
<reference evidence="2 3" key="1">
    <citation type="journal article" date="2020" name="Nat. Food">
        <title>A phased Vanilla planifolia genome enables genetic improvement of flavour and production.</title>
        <authorList>
            <person name="Hasing T."/>
            <person name="Tang H."/>
            <person name="Brym M."/>
            <person name="Khazi F."/>
            <person name="Huang T."/>
            <person name="Chambers A.H."/>
        </authorList>
    </citation>
    <scope>NUCLEOTIDE SEQUENCE [LARGE SCALE GENOMIC DNA]</scope>
    <source>
        <tissue evidence="2">Leaf</tissue>
    </source>
</reference>
<evidence type="ECO:0000313" key="2">
    <source>
        <dbReference type="EMBL" id="KAG0497079.1"/>
    </source>
</evidence>
<evidence type="ECO:0000256" key="1">
    <source>
        <dbReference type="SAM" id="SignalP"/>
    </source>
</evidence>
<feature type="chain" id="PRO_5033061498" evidence="1">
    <location>
        <begin position="26"/>
        <end position="78"/>
    </location>
</feature>
<accession>A0A835VDV6</accession>
<sequence length="78" mass="8976">MGSKKSLCFLVLLLLLFTEMPLLLTASYDCHAYVLKRTLLCKNRECNAFCLRKRKEYKRGACTLFFPVALCACCNFLL</sequence>
<name>A0A835VDV6_VANPL</name>
<feature type="signal peptide" evidence="1">
    <location>
        <begin position="1"/>
        <end position="25"/>
    </location>
</feature>
<dbReference type="OrthoDB" id="6119954at2759"/>
<evidence type="ECO:0000313" key="3">
    <source>
        <dbReference type="Proteomes" id="UP000636800"/>
    </source>
</evidence>
<gene>
    <name evidence="2" type="ORF">HPP92_001770</name>
</gene>
<dbReference type="AlphaFoldDB" id="A0A835VDV6"/>
<dbReference type="EMBL" id="JADCNL010000001">
    <property type="protein sequence ID" value="KAG0497079.1"/>
    <property type="molecule type" value="Genomic_DNA"/>
</dbReference>
<dbReference type="Proteomes" id="UP000636800">
    <property type="component" value="Chromosome 1"/>
</dbReference>
<protein>
    <submittedName>
        <fullName evidence="2">Uncharacterized protein</fullName>
    </submittedName>
</protein>
<proteinExistence type="predicted"/>